<feature type="compositionally biased region" description="Polar residues" evidence="1">
    <location>
        <begin position="1"/>
        <end position="19"/>
    </location>
</feature>
<dbReference type="OrthoDB" id="4774796at2759"/>
<feature type="region of interest" description="Disordered" evidence="1">
    <location>
        <begin position="298"/>
        <end position="319"/>
    </location>
</feature>
<evidence type="ECO:0000313" key="2">
    <source>
        <dbReference type="EMBL" id="KAH6646934.1"/>
    </source>
</evidence>
<dbReference type="EMBL" id="JAGPXC010000009">
    <property type="protein sequence ID" value="KAH6646934.1"/>
    <property type="molecule type" value="Genomic_DNA"/>
</dbReference>
<proteinExistence type="predicted"/>
<protein>
    <submittedName>
        <fullName evidence="2">Uncharacterized protein</fullName>
    </submittedName>
</protein>
<comment type="caution">
    <text evidence="2">The sequence shown here is derived from an EMBL/GenBank/DDBJ whole genome shotgun (WGS) entry which is preliminary data.</text>
</comment>
<feature type="compositionally biased region" description="Low complexity" evidence="1">
    <location>
        <begin position="241"/>
        <end position="260"/>
    </location>
</feature>
<dbReference type="AlphaFoldDB" id="A0A9P8RJE3"/>
<gene>
    <name evidence="2" type="ORF">BKA67DRAFT_663299</name>
</gene>
<organism evidence="2 3">
    <name type="scientific">Truncatella angustata</name>
    <dbReference type="NCBI Taxonomy" id="152316"/>
    <lineage>
        <taxon>Eukaryota</taxon>
        <taxon>Fungi</taxon>
        <taxon>Dikarya</taxon>
        <taxon>Ascomycota</taxon>
        <taxon>Pezizomycotina</taxon>
        <taxon>Sordariomycetes</taxon>
        <taxon>Xylariomycetidae</taxon>
        <taxon>Amphisphaeriales</taxon>
        <taxon>Sporocadaceae</taxon>
        <taxon>Truncatella</taxon>
    </lineage>
</organism>
<evidence type="ECO:0000256" key="1">
    <source>
        <dbReference type="SAM" id="MobiDB-lite"/>
    </source>
</evidence>
<evidence type="ECO:0000313" key="3">
    <source>
        <dbReference type="Proteomes" id="UP000758603"/>
    </source>
</evidence>
<dbReference type="Proteomes" id="UP000758603">
    <property type="component" value="Unassembled WGS sequence"/>
</dbReference>
<reference evidence="2" key="1">
    <citation type="journal article" date="2021" name="Nat. Commun.">
        <title>Genetic determinants of endophytism in the Arabidopsis root mycobiome.</title>
        <authorList>
            <person name="Mesny F."/>
            <person name="Miyauchi S."/>
            <person name="Thiergart T."/>
            <person name="Pickel B."/>
            <person name="Atanasova L."/>
            <person name="Karlsson M."/>
            <person name="Huettel B."/>
            <person name="Barry K.W."/>
            <person name="Haridas S."/>
            <person name="Chen C."/>
            <person name="Bauer D."/>
            <person name="Andreopoulos W."/>
            <person name="Pangilinan J."/>
            <person name="LaButti K."/>
            <person name="Riley R."/>
            <person name="Lipzen A."/>
            <person name="Clum A."/>
            <person name="Drula E."/>
            <person name="Henrissat B."/>
            <person name="Kohler A."/>
            <person name="Grigoriev I.V."/>
            <person name="Martin F.M."/>
            <person name="Hacquard S."/>
        </authorList>
    </citation>
    <scope>NUCLEOTIDE SEQUENCE</scope>
    <source>
        <strain evidence="2">MPI-SDFR-AT-0073</strain>
    </source>
</reference>
<keyword evidence="3" id="KW-1185">Reference proteome</keyword>
<sequence>MTDAQSSKPGFEVTTSRQPTTDEHDLIWKPLYKPPMNGLEKKKEITLHSVVNNGITVVLIGRQDGHRAPPAAPWITDEELWFMDWAFKDTTRELLREDVTFKLGRFQGMPNFPPLQLDRGYGVALCVRRSKAARYIGPIEFRSVNDEVFIKKLQTLAYDVRKATFLHKDLVWSIRITTFFSQNPPTGAPKWWKPEAELDREECEFAPTLSIPETPKTLVQNQSEQILLPATPKRYQKGRQSTIPNTLSPSSPSSSTRPNSQARLRSGKPSQQSRAASVSGDIVIEQRYLNIPTIGSVLRRATNRPEANVPKKPSWRPAG</sequence>
<accession>A0A9P8RJE3</accession>
<feature type="region of interest" description="Disordered" evidence="1">
    <location>
        <begin position="1"/>
        <end position="21"/>
    </location>
</feature>
<dbReference type="GeneID" id="70137048"/>
<name>A0A9P8RJE3_9PEZI</name>
<dbReference type="RefSeq" id="XP_045953448.1">
    <property type="nucleotide sequence ID" value="XM_046108157.1"/>
</dbReference>
<feature type="region of interest" description="Disordered" evidence="1">
    <location>
        <begin position="223"/>
        <end position="282"/>
    </location>
</feature>